<evidence type="ECO:0000313" key="8">
    <source>
        <dbReference type="EMBL" id="GAA3157014.1"/>
    </source>
</evidence>
<dbReference type="InterPro" id="IPR036188">
    <property type="entry name" value="FAD/NAD-bd_sf"/>
</dbReference>
<dbReference type="InterPro" id="IPR052542">
    <property type="entry name" value="Cholesterol_Oxidase"/>
</dbReference>
<feature type="region of interest" description="Disordered" evidence="6">
    <location>
        <begin position="98"/>
        <end position="127"/>
    </location>
</feature>
<reference evidence="9" key="1">
    <citation type="journal article" date="2019" name="Int. J. Syst. Evol. Microbiol.">
        <title>The Global Catalogue of Microorganisms (GCM) 10K type strain sequencing project: providing services to taxonomists for standard genome sequencing and annotation.</title>
        <authorList>
            <consortium name="The Broad Institute Genomics Platform"/>
            <consortium name="The Broad Institute Genome Sequencing Center for Infectious Disease"/>
            <person name="Wu L."/>
            <person name="Ma J."/>
        </authorList>
    </citation>
    <scope>NUCLEOTIDE SEQUENCE [LARGE SCALE GENOMIC DNA]</scope>
    <source>
        <strain evidence="9">JCM 15614</strain>
    </source>
</reference>
<feature type="domain" description="FAD-dependent oxidoreductase 2 FAD-binding" evidence="7">
    <location>
        <begin position="11"/>
        <end position="41"/>
    </location>
</feature>
<evidence type="ECO:0000256" key="6">
    <source>
        <dbReference type="SAM" id="MobiDB-lite"/>
    </source>
</evidence>
<comment type="similarity">
    <text evidence="2">Belongs to the GMC oxidoreductase family.</text>
</comment>
<keyword evidence="3" id="KW-0285">Flavoprotein</keyword>
<proteinExistence type="inferred from homology"/>
<evidence type="ECO:0000256" key="5">
    <source>
        <dbReference type="ARBA" id="ARBA00023002"/>
    </source>
</evidence>
<dbReference type="SUPFAM" id="SSF51905">
    <property type="entry name" value="FAD/NAD(P)-binding domain"/>
    <property type="match status" value="1"/>
</dbReference>
<keyword evidence="5" id="KW-0560">Oxidoreductase</keyword>
<dbReference type="InterPro" id="IPR003953">
    <property type="entry name" value="FAD-dep_OxRdtase_2_FAD-bd"/>
</dbReference>
<dbReference type="EMBL" id="BAAAVV010000001">
    <property type="protein sequence ID" value="GAA3157014.1"/>
    <property type="molecule type" value="Genomic_DNA"/>
</dbReference>
<evidence type="ECO:0000259" key="7">
    <source>
        <dbReference type="Pfam" id="PF00890"/>
    </source>
</evidence>
<comment type="caution">
    <text evidence="8">The sequence shown here is derived from an EMBL/GenBank/DDBJ whole genome shotgun (WGS) entry which is preliminary data.</text>
</comment>
<keyword evidence="4" id="KW-0274">FAD</keyword>
<gene>
    <name evidence="8" type="ORF">GCM10010531_05410</name>
</gene>
<dbReference type="Gene3D" id="3.50.50.60">
    <property type="entry name" value="FAD/NAD(P)-binding domain"/>
    <property type="match status" value="1"/>
</dbReference>
<dbReference type="Pfam" id="PF00890">
    <property type="entry name" value="FAD_binding_2"/>
    <property type="match status" value="1"/>
</dbReference>
<comment type="cofactor">
    <cofactor evidence="1">
        <name>FAD</name>
        <dbReference type="ChEBI" id="CHEBI:57692"/>
    </cofactor>
</comment>
<protein>
    <recommendedName>
        <fullName evidence="7">FAD-dependent oxidoreductase 2 FAD-binding domain-containing protein</fullName>
    </recommendedName>
</protein>
<sequence length="127" mass="13727">MGAPRPEHDADVLVIGSGFGGSVAALRPSEKGYRVTVLEAGLRFTDDTLPRTSWDVRRFLWAPRLGLKGIQRISKVGKVVVFAGAVLPGPAVFAHHRLTGRAGAPVRPGQPDARRRAETRRSPPTTR</sequence>
<evidence type="ECO:0000256" key="4">
    <source>
        <dbReference type="ARBA" id="ARBA00022827"/>
    </source>
</evidence>
<evidence type="ECO:0000256" key="2">
    <source>
        <dbReference type="ARBA" id="ARBA00010790"/>
    </source>
</evidence>
<organism evidence="8 9">
    <name type="scientific">Blastococcus jejuensis</name>
    <dbReference type="NCBI Taxonomy" id="351224"/>
    <lineage>
        <taxon>Bacteria</taxon>
        <taxon>Bacillati</taxon>
        <taxon>Actinomycetota</taxon>
        <taxon>Actinomycetes</taxon>
        <taxon>Geodermatophilales</taxon>
        <taxon>Geodermatophilaceae</taxon>
        <taxon>Blastococcus</taxon>
    </lineage>
</organism>
<accession>A0ABP6NTV3</accession>
<evidence type="ECO:0000256" key="1">
    <source>
        <dbReference type="ARBA" id="ARBA00001974"/>
    </source>
</evidence>
<dbReference type="PANTHER" id="PTHR47470:SF1">
    <property type="entry name" value="FAD-DEPENDENT OXIDOREDUCTASE 2 FAD BINDING DOMAIN-CONTAINING PROTEIN"/>
    <property type="match status" value="1"/>
</dbReference>
<evidence type="ECO:0000313" key="9">
    <source>
        <dbReference type="Proteomes" id="UP001499924"/>
    </source>
</evidence>
<evidence type="ECO:0000256" key="3">
    <source>
        <dbReference type="ARBA" id="ARBA00022630"/>
    </source>
</evidence>
<keyword evidence="9" id="KW-1185">Reference proteome</keyword>
<feature type="compositionally biased region" description="Basic and acidic residues" evidence="6">
    <location>
        <begin position="112"/>
        <end position="121"/>
    </location>
</feature>
<name>A0ABP6NTV3_9ACTN</name>
<dbReference type="RefSeq" id="WP_275585492.1">
    <property type="nucleotide sequence ID" value="NZ_BAAAVV010000001.1"/>
</dbReference>
<dbReference type="Proteomes" id="UP001499924">
    <property type="component" value="Unassembled WGS sequence"/>
</dbReference>
<dbReference type="PANTHER" id="PTHR47470">
    <property type="entry name" value="CHOLESTEROL OXIDASE"/>
    <property type="match status" value="1"/>
</dbReference>